<dbReference type="Gramene" id="ERM96727">
    <property type="protein sequence ID" value="ERM96727"/>
    <property type="gene ID" value="AMTR_s00202p00016130"/>
</dbReference>
<dbReference type="GO" id="GO:0046872">
    <property type="term" value="F:metal ion binding"/>
    <property type="evidence" value="ECO:0007669"/>
    <property type="project" value="UniProtKB-KW"/>
</dbReference>
<dbReference type="HOGENOM" id="CLU_100095_1_1_1"/>
<dbReference type="eggNOG" id="KOG1603">
    <property type="taxonomic scope" value="Eukaryota"/>
</dbReference>
<keyword evidence="4" id="KW-1185">Reference proteome</keyword>
<dbReference type="Proteomes" id="UP000017836">
    <property type="component" value="Unassembled WGS sequence"/>
</dbReference>
<name>W1NLM9_AMBTC</name>
<keyword evidence="1" id="KW-0479">Metal-binding</keyword>
<protein>
    <recommendedName>
        <fullName evidence="2">HMA domain-containing protein</fullName>
    </recommendedName>
</protein>
<dbReference type="EMBL" id="KI397101">
    <property type="protein sequence ID" value="ERM96727.1"/>
    <property type="molecule type" value="Genomic_DNA"/>
</dbReference>
<reference evidence="4" key="1">
    <citation type="journal article" date="2013" name="Science">
        <title>The Amborella genome and the evolution of flowering plants.</title>
        <authorList>
            <consortium name="Amborella Genome Project"/>
        </authorList>
    </citation>
    <scope>NUCLEOTIDE SEQUENCE [LARGE SCALE GENOMIC DNA]</scope>
</reference>
<dbReference type="PROSITE" id="PS50846">
    <property type="entry name" value="HMA_2"/>
    <property type="match status" value="1"/>
</dbReference>
<dbReference type="InterPro" id="IPR036163">
    <property type="entry name" value="HMA_dom_sf"/>
</dbReference>
<evidence type="ECO:0000313" key="3">
    <source>
        <dbReference type="EMBL" id="ERM96727.1"/>
    </source>
</evidence>
<dbReference type="PANTHER" id="PTHR22814:SF336">
    <property type="entry name" value="HEAVY METAL-ASSOCIATED ISOPRENYLATED PLANT PROTEIN 23"/>
    <property type="match status" value="1"/>
</dbReference>
<dbReference type="Gene3D" id="3.30.70.100">
    <property type="match status" value="1"/>
</dbReference>
<gene>
    <name evidence="3" type="ORF">AMTR_s00202p00016130</name>
</gene>
<dbReference type="AlphaFoldDB" id="W1NLM9"/>
<evidence type="ECO:0000256" key="1">
    <source>
        <dbReference type="ARBA" id="ARBA00022723"/>
    </source>
</evidence>
<accession>W1NLM9</accession>
<evidence type="ECO:0000259" key="2">
    <source>
        <dbReference type="PROSITE" id="PS50846"/>
    </source>
</evidence>
<dbReference type="PANTHER" id="PTHR22814">
    <property type="entry name" value="COPPER TRANSPORT PROTEIN ATOX1-RELATED"/>
    <property type="match status" value="1"/>
</dbReference>
<proteinExistence type="predicted"/>
<dbReference type="InterPro" id="IPR006121">
    <property type="entry name" value="HMA_dom"/>
</dbReference>
<dbReference type="OMA" id="ECRRAFW"/>
<organism evidence="3 4">
    <name type="scientific">Amborella trichopoda</name>
    <dbReference type="NCBI Taxonomy" id="13333"/>
    <lineage>
        <taxon>Eukaryota</taxon>
        <taxon>Viridiplantae</taxon>
        <taxon>Streptophyta</taxon>
        <taxon>Embryophyta</taxon>
        <taxon>Tracheophyta</taxon>
        <taxon>Spermatophyta</taxon>
        <taxon>Magnoliopsida</taxon>
        <taxon>Amborellales</taxon>
        <taxon>Amborellaceae</taxon>
        <taxon>Amborella</taxon>
    </lineage>
</organism>
<evidence type="ECO:0000313" key="4">
    <source>
        <dbReference type="Proteomes" id="UP000017836"/>
    </source>
</evidence>
<dbReference type="SUPFAM" id="SSF55008">
    <property type="entry name" value="HMA, heavy metal-associated domain"/>
    <property type="match status" value="1"/>
</dbReference>
<sequence>MVIVLILDVRSVEVNLRQQKLTVGGCVDPAKVLKKVKETGKRAEMWLYVPYNLSYDKKAPSGYVKSTMDNPAPPPPDQGYTMLFSDDNPNACIIM</sequence>
<feature type="domain" description="HMA" evidence="2">
    <location>
        <begin position="1"/>
        <end position="44"/>
    </location>
</feature>